<dbReference type="NCBIfam" id="TIGR03082">
    <property type="entry name" value="Gneg_AbrB_dup"/>
    <property type="match status" value="2"/>
</dbReference>
<feature type="transmembrane region" description="Helical" evidence="1">
    <location>
        <begin position="65"/>
        <end position="84"/>
    </location>
</feature>
<reference evidence="3" key="1">
    <citation type="journal article" date="2019" name="Int. J. Syst. Evol. Microbiol.">
        <title>The Global Catalogue of Microorganisms (GCM) 10K type strain sequencing project: providing services to taxonomists for standard genome sequencing and annotation.</title>
        <authorList>
            <consortium name="The Broad Institute Genomics Platform"/>
            <consortium name="The Broad Institute Genome Sequencing Center for Infectious Disease"/>
            <person name="Wu L."/>
            <person name="Ma J."/>
        </authorList>
    </citation>
    <scope>NUCLEOTIDE SEQUENCE [LARGE SCALE GENOMIC DNA]</scope>
    <source>
        <strain evidence="3">CGMCC 1.3240</strain>
    </source>
</reference>
<dbReference type="InterPro" id="IPR017516">
    <property type="entry name" value="AbrB_dup"/>
</dbReference>
<dbReference type="PIRSF" id="PIRSF038991">
    <property type="entry name" value="Protein_AbrB"/>
    <property type="match status" value="1"/>
</dbReference>
<keyword evidence="1" id="KW-0812">Transmembrane</keyword>
<feature type="transmembrane region" description="Helical" evidence="1">
    <location>
        <begin position="277"/>
        <end position="298"/>
    </location>
</feature>
<sequence length="375" mass="40147">MKTKPVINTKLSGRIMITMVTAMAGGTLFNLLHMPIPWLLGPMIAVLIGSNVWKERYGWPGLARNTGMIIVGYTIGLSMTAAALREISHQLPSMLLLTVLLLLFCGGMAYVVSILAGRDYLTMLMGSVPGGLTQVLSLAEETEGVNITVVTVMQVIRLMTIIICVPAFIFSPLFGYHHADSIAAQATAVVSMDGTSLFPNLLIFAAVSILCALLGSKIKFPTAYLLGPAIGTAVLQLIGLHGPALPSFIISAAQFMIGTYVGMLLRPGQLTHKLRTISLSILSSLALVAGALGFGLLLTKFQSVSMSTALLSLAPGGMDQMGIIAHEVHADLSMVAGYQLFRTFFIFFAVPPLLRLIIKYARNQDAKKKLGSRLR</sequence>
<dbReference type="InterPro" id="IPR007820">
    <property type="entry name" value="AbrB_fam"/>
</dbReference>
<dbReference type="Pfam" id="PF05145">
    <property type="entry name" value="AbrB"/>
    <property type="match status" value="1"/>
</dbReference>
<evidence type="ECO:0000313" key="3">
    <source>
        <dbReference type="Proteomes" id="UP001596047"/>
    </source>
</evidence>
<proteinExistence type="predicted"/>
<dbReference type="PANTHER" id="PTHR38457">
    <property type="entry name" value="REGULATOR ABRB-RELATED"/>
    <property type="match status" value="1"/>
</dbReference>
<keyword evidence="1" id="KW-0472">Membrane</keyword>
<accession>A0ABW0W7F3</accession>
<comment type="caution">
    <text evidence="2">The sequence shown here is derived from an EMBL/GenBank/DDBJ whole genome shotgun (WGS) entry which is preliminary data.</text>
</comment>
<feature type="transmembrane region" description="Helical" evidence="1">
    <location>
        <begin position="12"/>
        <end position="29"/>
    </location>
</feature>
<feature type="transmembrane region" description="Helical" evidence="1">
    <location>
        <begin position="340"/>
        <end position="358"/>
    </location>
</feature>
<feature type="transmembrane region" description="Helical" evidence="1">
    <location>
        <begin position="222"/>
        <end position="239"/>
    </location>
</feature>
<gene>
    <name evidence="2" type="ORF">ACFPYJ_26625</name>
</gene>
<evidence type="ECO:0000313" key="2">
    <source>
        <dbReference type="EMBL" id="MFC5652631.1"/>
    </source>
</evidence>
<dbReference type="PANTHER" id="PTHR38457:SF1">
    <property type="entry name" value="REGULATOR ABRB-RELATED"/>
    <property type="match status" value="1"/>
</dbReference>
<keyword evidence="1" id="KW-1133">Transmembrane helix</keyword>
<feature type="transmembrane region" description="Helical" evidence="1">
    <location>
        <begin position="96"/>
        <end position="116"/>
    </location>
</feature>
<evidence type="ECO:0000256" key="1">
    <source>
        <dbReference type="SAM" id="Phobius"/>
    </source>
</evidence>
<protein>
    <submittedName>
        <fullName evidence="2">AbrB family transcriptional regulator</fullName>
    </submittedName>
</protein>
<dbReference type="Proteomes" id="UP001596047">
    <property type="component" value="Unassembled WGS sequence"/>
</dbReference>
<keyword evidence="3" id="KW-1185">Reference proteome</keyword>
<dbReference type="EMBL" id="JBHSOW010000101">
    <property type="protein sequence ID" value="MFC5652631.1"/>
    <property type="molecule type" value="Genomic_DNA"/>
</dbReference>
<feature type="transmembrane region" description="Helical" evidence="1">
    <location>
        <begin position="155"/>
        <end position="177"/>
    </location>
</feature>
<feature type="transmembrane region" description="Helical" evidence="1">
    <location>
        <begin position="197"/>
        <end position="215"/>
    </location>
</feature>
<name>A0ABW0W7F3_9BACL</name>
<organism evidence="2 3">
    <name type="scientific">Paenibacillus solisilvae</name>
    <dbReference type="NCBI Taxonomy" id="2486751"/>
    <lineage>
        <taxon>Bacteria</taxon>
        <taxon>Bacillati</taxon>
        <taxon>Bacillota</taxon>
        <taxon>Bacilli</taxon>
        <taxon>Bacillales</taxon>
        <taxon>Paenibacillaceae</taxon>
        <taxon>Paenibacillus</taxon>
    </lineage>
</organism>
<feature type="transmembrane region" description="Helical" evidence="1">
    <location>
        <begin position="35"/>
        <end position="53"/>
    </location>
</feature>
<feature type="transmembrane region" description="Helical" evidence="1">
    <location>
        <begin position="245"/>
        <end position="265"/>
    </location>
</feature>
<dbReference type="RefSeq" id="WP_379191278.1">
    <property type="nucleotide sequence ID" value="NZ_JBHSOW010000101.1"/>
</dbReference>